<dbReference type="EMBL" id="JACHMN010000003">
    <property type="protein sequence ID" value="MBB5874634.1"/>
    <property type="molecule type" value="Genomic_DNA"/>
</dbReference>
<keyword evidence="4" id="KW-1133">Transmembrane helix</keyword>
<feature type="transmembrane region" description="Helical" evidence="4">
    <location>
        <begin position="438"/>
        <end position="457"/>
    </location>
</feature>
<keyword evidence="4" id="KW-0472">Membrane</keyword>
<proteinExistence type="predicted"/>
<dbReference type="Gene3D" id="3.90.640.10">
    <property type="entry name" value="Actin, Chain A, domain 4"/>
    <property type="match status" value="1"/>
</dbReference>
<keyword evidence="1" id="KW-0547">Nucleotide-binding</keyword>
<evidence type="ECO:0000313" key="5">
    <source>
        <dbReference type="EMBL" id="MBB5874634.1"/>
    </source>
</evidence>
<feature type="transmembrane region" description="Helical" evidence="4">
    <location>
        <begin position="352"/>
        <end position="373"/>
    </location>
</feature>
<dbReference type="SUPFAM" id="SSF53067">
    <property type="entry name" value="Actin-like ATPase domain"/>
    <property type="match status" value="2"/>
</dbReference>
<dbReference type="AlphaFoldDB" id="A0A841C2Q1"/>
<gene>
    <name evidence="5" type="ORF">F4553_008068</name>
</gene>
<keyword evidence="2" id="KW-0067">ATP-binding</keyword>
<dbReference type="InterPro" id="IPR013126">
    <property type="entry name" value="Hsp_70_fam"/>
</dbReference>
<name>A0A841C2Q1_9ACTN</name>
<feature type="transmembrane region" description="Helical" evidence="4">
    <location>
        <begin position="393"/>
        <end position="417"/>
    </location>
</feature>
<organism evidence="5 6">
    <name type="scientific">Allocatelliglobosispora scoriae</name>
    <dbReference type="NCBI Taxonomy" id="643052"/>
    <lineage>
        <taxon>Bacteria</taxon>
        <taxon>Bacillati</taxon>
        <taxon>Actinomycetota</taxon>
        <taxon>Actinomycetes</taxon>
        <taxon>Micromonosporales</taxon>
        <taxon>Micromonosporaceae</taxon>
        <taxon>Allocatelliglobosispora</taxon>
    </lineage>
</organism>
<evidence type="ECO:0000256" key="1">
    <source>
        <dbReference type="ARBA" id="ARBA00022741"/>
    </source>
</evidence>
<feature type="transmembrane region" description="Helical" evidence="4">
    <location>
        <begin position="598"/>
        <end position="618"/>
    </location>
</feature>
<comment type="caution">
    <text evidence="5">The sequence shown here is derived from an EMBL/GenBank/DDBJ whole genome shotgun (WGS) entry which is preliminary data.</text>
</comment>
<keyword evidence="6" id="KW-1185">Reference proteome</keyword>
<dbReference type="PANTHER" id="PTHR42749">
    <property type="entry name" value="CELL SHAPE-DETERMINING PROTEIN MREB"/>
    <property type="match status" value="1"/>
</dbReference>
<dbReference type="GO" id="GO:0140662">
    <property type="term" value="F:ATP-dependent protein folding chaperone"/>
    <property type="evidence" value="ECO:0007669"/>
    <property type="project" value="InterPro"/>
</dbReference>
<evidence type="ECO:0000313" key="6">
    <source>
        <dbReference type="Proteomes" id="UP000587527"/>
    </source>
</evidence>
<keyword evidence="3" id="KW-0143">Chaperone</keyword>
<feature type="transmembrane region" description="Helical" evidence="4">
    <location>
        <begin position="575"/>
        <end position="592"/>
    </location>
</feature>
<dbReference type="InterPro" id="IPR043129">
    <property type="entry name" value="ATPase_NBD"/>
</dbReference>
<feature type="transmembrane region" description="Helical" evidence="4">
    <location>
        <begin position="541"/>
        <end position="568"/>
    </location>
</feature>
<accession>A0A841C2Q1</accession>
<reference evidence="5 6" key="1">
    <citation type="submission" date="2020-08" db="EMBL/GenBank/DDBJ databases">
        <title>Sequencing the genomes of 1000 actinobacteria strains.</title>
        <authorList>
            <person name="Klenk H.-P."/>
        </authorList>
    </citation>
    <scope>NUCLEOTIDE SEQUENCE [LARGE SCALE GENOMIC DNA]</scope>
    <source>
        <strain evidence="5 6">DSM 45362</strain>
    </source>
</reference>
<protein>
    <recommendedName>
        <fullName evidence="7">Hsp70 family protein</fullName>
    </recommendedName>
</protein>
<dbReference type="Proteomes" id="UP000587527">
    <property type="component" value="Unassembled WGS sequence"/>
</dbReference>
<dbReference type="Gene3D" id="3.30.420.40">
    <property type="match status" value="2"/>
</dbReference>
<dbReference type="PANTHER" id="PTHR42749:SF1">
    <property type="entry name" value="CELL SHAPE-DETERMINING PROTEIN MREB"/>
    <property type="match status" value="1"/>
</dbReference>
<sequence>MRIAIDVGTATTKAAVSMAGRAVPVLFDGEPTLPSGVWVHAGGALSAGRTGPGGAAWLADPYRLLATGNSGTANAVDPVEAVSVLLGHVAATAAGGDRITGAVLLVPAGWGPRRHALLREAAGRAGLPGVELLAAPVAAATELAAAGPAVPDGGCVLVCDVGAAAADIAVVERTAAGWQVLSMQEPPGCGGDDLDRSLTTALLASAAVPAAGLSPDQTTALTGRVRAARHALAGTDRVAVVMPDPHPPAILTADHVHTAGTAIRQRITAAAVDAVVAADISDDHLAAVAVLGGAAASLGLAPELHEHYALTPHTPQPADRVLPAAALRTGGTAAADGAADPLRVLGRGWARIWQLIALGIPLAAAWLLLWRALDDGLDIIGPGAVYDYLKLPVLFNSGALAMACLFATLAMIGAGRLGATALLDHAAATGDTGSARRAGRILAGGAFGGLAFAFIHQQLADTVIAAPGSTPPFMDHVLLASILVVVPTVLIGLVAPHIAALQGTRWSERLRYPMTPVILATAGTLSMSVESTGSARELQDYVAPWIIGLVGGRGGMLALGVAIAFTLATTPLPRIGLAVIIGFGGALIYTWQLQETMIGLYLASVVIWWVLQTGRIAVDATPGLRSRVGDWLRSMASTSA</sequence>
<evidence type="ECO:0000256" key="3">
    <source>
        <dbReference type="ARBA" id="ARBA00023186"/>
    </source>
</evidence>
<evidence type="ECO:0000256" key="2">
    <source>
        <dbReference type="ARBA" id="ARBA00022840"/>
    </source>
</evidence>
<feature type="transmembrane region" description="Helical" evidence="4">
    <location>
        <begin position="477"/>
        <end position="498"/>
    </location>
</feature>
<keyword evidence="4" id="KW-0812">Transmembrane</keyword>
<dbReference type="GO" id="GO:0005524">
    <property type="term" value="F:ATP binding"/>
    <property type="evidence" value="ECO:0007669"/>
    <property type="project" value="UniProtKB-KW"/>
</dbReference>
<evidence type="ECO:0008006" key="7">
    <source>
        <dbReference type="Google" id="ProtNLM"/>
    </source>
</evidence>
<dbReference type="Pfam" id="PF00012">
    <property type="entry name" value="HSP70"/>
    <property type="match status" value="1"/>
</dbReference>
<evidence type="ECO:0000256" key="4">
    <source>
        <dbReference type="SAM" id="Phobius"/>
    </source>
</evidence>
<dbReference type="RefSeq" id="WP_184846908.1">
    <property type="nucleotide sequence ID" value="NZ_JACHMN010000003.1"/>
</dbReference>